<feature type="compositionally biased region" description="Acidic residues" evidence="13">
    <location>
        <begin position="20"/>
        <end position="35"/>
    </location>
</feature>
<comment type="subcellular location">
    <subcellularLocation>
        <location evidence="1">Cytoplasm</location>
        <location evidence="1">Cytosol</location>
    </subcellularLocation>
</comment>
<keyword evidence="8" id="KW-0863">Zinc-finger</keyword>
<evidence type="ECO:0000256" key="6">
    <source>
        <dbReference type="ARBA" id="ARBA00022691"/>
    </source>
</evidence>
<evidence type="ECO:0000256" key="5">
    <source>
        <dbReference type="ARBA" id="ARBA00022679"/>
    </source>
</evidence>
<organism evidence="17 18">
    <name type="scientific">Phlebiopsis gigantea (strain 11061_1 CR5-6)</name>
    <name type="common">White-rot fungus</name>
    <name type="synonym">Peniophora gigantea</name>
    <dbReference type="NCBI Taxonomy" id="745531"/>
    <lineage>
        <taxon>Eukaryota</taxon>
        <taxon>Fungi</taxon>
        <taxon>Dikarya</taxon>
        <taxon>Basidiomycota</taxon>
        <taxon>Agaricomycotina</taxon>
        <taxon>Agaricomycetes</taxon>
        <taxon>Polyporales</taxon>
        <taxon>Phanerochaetaceae</taxon>
        <taxon>Phlebiopsis</taxon>
    </lineage>
</organism>
<evidence type="ECO:0000256" key="7">
    <source>
        <dbReference type="ARBA" id="ARBA00022723"/>
    </source>
</evidence>
<reference evidence="17 18" key="1">
    <citation type="journal article" date="2014" name="PLoS Genet.">
        <title>Analysis of the Phlebiopsis gigantea genome, transcriptome and secretome provides insight into its pioneer colonization strategies of wood.</title>
        <authorList>
            <person name="Hori C."/>
            <person name="Ishida T."/>
            <person name="Igarashi K."/>
            <person name="Samejima M."/>
            <person name="Suzuki H."/>
            <person name="Master E."/>
            <person name="Ferreira P."/>
            <person name="Ruiz-Duenas F.J."/>
            <person name="Held B."/>
            <person name="Canessa P."/>
            <person name="Larrondo L.F."/>
            <person name="Schmoll M."/>
            <person name="Druzhinina I.S."/>
            <person name="Kubicek C.P."/>
            <person name="Gaskell J.A."/>
            <person name="Kersten P."/>
            <person name="St John F."/>
            <person name="Glasner J."/>
            <person name="Sabat G."/>
            <person name="Splinter BonDurant S."/>
            <person name="Syed K."/>
            <person name="Yadav J."/>
            <person name="Mgbeahuruike A.C."/>
            <person name="Kovalchuk A."/>
            <person name="Asiegbu F.O."/>
            <person name="Lackner G."/>
            <person name="Hoffmeister D."/>
            <person name="Rencoret J."/>
            <person name="Gutierrez A."/>
            <person name="Sun H."/>
            <person name="Lindquist E."/>
            <person name="Barry K."/>
            <person name="Riley R."/>
            <person name="Grigoriev I.V."/>
            <person name="Henrissat B."/>
            <person name="Kues U."/>
            <person name="Berka R.M."/>
            <person name="Martinez A.T."/>
            <person name="Covert S.F."/>
            <person name="Blanchette R.A."/>
            <person name="Cullen D."/>
        </authorList>
    </citation>
    <scope>NUCLEOTIDE SEQUENCE [LARGE SCALE GENOMIC DNA]</scope>
    <source>
        <strain evidence="17 18">11061_1 CR5-6</strain>
    </source>
</reference>
<evidence type="ECO:0000313" key="18">
    <source>
        <dbReference type="Proteomes" id="UP000053257"/>
    </source>
</evidence>
<evidence type="ECO:0000256" key="13">
    <source>
        <dbReference type="SAM" id="MobiDB-lite"/>
    </source>
</evidence>
<keyword evidence="5 12" id="KW-0808">Transferase</keyword>
<feature type="domain" description="Methyltransferase" evidence="14">
    <location>
        <begin position="256"/>
        <end position="355"/>
    </location>
</feature>
<evidence type="ECO:0000256" key="3">
    <source>
        <dbReference type="ARBA" id="ARBA00022490"/>
    </source>
</evidence>
<comment type="catalytic activity">
    <reaction evidence="10">
        <text>L-arginyl-[protein] + 2 S-adenosyl-L-methionine = N(omega),N(omega)-dimethyl-L-arginyl-[protein] + 2 S-adenosyl-L-homocysteine + 2 H(+)</text>
        <dbReference type="Rhea" id="RHEA:48096"/>
        <dbReference type="Rhea" id="RHEA-COMP:10532"/>
        <dbReference type="Rhea" id="RHEA-COMP:11991"/>
        <dbReference type="ChEBI" id="CHEBI:15378"/>
        <dbReference type="ChEBI" id="CHEBI:29965"/>
        <dbReference type="ChEBI" id="CHEBI:57856"/>
        <dbReference type="ChEBI" id="CHEBI:59789"/>
        <dbReference type="ChEBI" id="CHEBI:61897"/>
        <dbReference type="EC" id="2.1.1.319"/>
    </reaction>
    <physiologicalReaction direction="left-to-right" evidence="10">
        <dbReference type="Rhea" id="RHEA:48097"/>
    </physiologicalReaction>
</comment>
<dbReference type="InterPro" id="IPR036236">
    <property type="entry name" value="Znf_C2H2_sf"/>
</dbReference>
<feature type="domain" description="Protein arginine N-methyltransferase 3-like C2H2 zinc finger" evidence="15">
    <location>
        <begin position="80"/>
        <end position="123"/>
    </location>
</feature>
<proteinExistence type="predicted"/>
<dbReference type="InterPro" id="IPR029063">
    <property type="entry name" value="SAM-dependent_MTases_sf"/>
</dbReference>
<dbReference type="OrthoDB" id="7848332at2759"/>
<dbReference type="HOGENOM" id="CLU_017375_6_1_1"/>
<dbReference type="InterPro" id="IPR049482">
    <property type="entry name" value="ANM3-like_C2H2_Zf"/>
</dbReference>
<name>A0A0C3S694_PHLG1</name>
<dbReference type="GO" id="GO:0042054">
    <property type="term" value="F:histone methyltransferase activity"/>
    <property type="evidence" value="ECO:0007669"/>
    <property type="project" value="TreeGrafter"/>
</dbReference>
<evidence type="ECO:0000259" key="16">
    <source>
        <dbReference type="Pfam" id="PF22528"/>
    </source>
</evidence>
<evidence type="ECO:0000256" key="2">
    <source>
        <dbReference type="ARBA" id="ARBA00011925"/>
    </source>
</evidence>
<dbReference type="GO" id="GO:0032259">
    <property type="term" value="P:methylation"/>
    <property type="evidence" value="ECO:0007669"/>
    <property type="project" value="UniProtKB-KW"/>
</dbReference>
<evidence type="ECO:0000256" key="8">
    <source>
        <dbReference type="ARBA" id="ARBA00022771"/>
    </source>
</evidence>
<dbReference type="SUPFAM" id="SSF53335">
    <property type="entry name" value="S-adenosyl-L-methionine-dependent methyltransferases"/>
    <property type="match status" value="1"/>
</dbReference>
<dbReference type="STRING" id="745531.A0A0C3S694"/>
<keyword evidence="3" id="KW-0963">Cytoplasm</keyword>
<feature type="compositionally biased region" description="Basic and acidic residues" evidence="13">
    <location>
        <begin position="10"/>
        <end position="19"/>
    </location>
</feature>
<evidence type="ECO:0000256" key="4">
    <source>
        <dbReference type="ARBA" id="ARBA00022603"/>
    </source>
</evidence>
<dbReference type="InterPro" id="IPR025799">
    <property type="entry name" value="Arg_MeTrfase"/>
</dbReference>
<dbReference type="AlphaFoldDB" id="A0A0C3S694"/>
<evidence type="ECO:0000259" key="15">
    <source>
        <dbReference type="Pfam" id="PF21137"/>
    </source>
</evidence>
<dbReference type="InterPro" id="IPR041698">
    <property type="entry name" value="Methyltransf_25"/>
</dbReference>
<feature type="region of interest" description="Disordered" evidence="13">
    <location>
        <begin position="1"/>
        <end position="35"/>
    </location>
</feature>
<dbReference type="PROSITE" id="PS51678">
    <property type="entry name" value="SAM_MT_PRMT"/>
    <property type="match status" value="1"/>
</dbReference>
<dbReference type="Proteomes" id="UP000053257">
    <property type="component" value="Unassembled WGS sequence"/>
</dbReference>
<dbReference type="Gene3D" id="2.70.160.11">
    <property type="entry name" value="Hnrnp arginine n-methyltransferase1"/>
    <property type="match status" value="1"/>
</dbReference>
<dbReference type="CDD" id="cd02440">
    <property type="entry name" value="AdoMet_MTases"/>
    <property type="match status" value="1"/>
</dbReference>
<comment type="catalytic activity">
    <reaction evidence="11">
        <text>L-arginyl-[protein] + S-adenosyl-L-methionine = N(omega)-methyl-L-arginyl-[protein] + S-adenosyl-L-homocysteine + H(+)</text>
        <dbReference type="Rhea" id="RHEA:48100"/>
        <dbReference type="Rhea" id="RHEA-COMP:10532"/>
        <dbReference type="Rhea" id="RHEA-COMP:11990"/>
        <dbReference type="ChEBI" id="CHEBI:15378"/>
        <dbReference type="ChEBI" id="CHEBI:29965"/>
        <dbReference type="ChEBI" id="CHEBI:57856"/>
        <dbReference type="ChEBI" id="CHEBI:59789"/>
        <dbReference type="ChEBI" id="CHEBI:65280"/>
    </reaction>
    <physiologicalReaction direction="left-to-right" evidence="11">
        <dbReference type="Rhea" id="RHEA:48101"/>
    </physiologicalReaction>
</comment>
<dbReference type="SUPFAM" id="SSF57667">
    <property type="entry name" value="beta-beta-alpha zinc fingers"/>
    <property type="match status" value="1"/>
</dbReference>
<dbReference type="PANTHER" id="PTHR11006:SF53">
    <property type="entry name" value="PROTEIN ARGININE N-METHYLTRANSFERASE 3"/>
    <property type="match status" value="1"/>
</dbReference>
<evidence type="ECO:0000256" key="11">
    <source>
        <dbReference type="ARBA" id="ARBA00049303"/>
    </source>
</evidence>
<dbReference type="EMBL" id="KN840591">
    <property type="protein sequence ID" value="KIP03985.1"/>
    <property type="molecule type" value="Genomic_DNA"/>
</dbReference>
<evidence type="ECO:0000256" key="12">
    <source>
        <dbReference type="PROSITE-ProRule" id="PRU01015"/>
    </source>
</evidence>
<feature type="domain" description="Protein arginine N-methyltransferase" evidence="16">
    <location>
        <begin position="511"/>
        <end position="570"/>
    </location>
</feature>
<evidence type="ECO:0000256" key="1">
    <source>
        <dbReference type="ARBA" id="ARBA00004514"/>
    </source>
</evidence>
<evidence type="ECO:0000259" key="14">
    <source>
        <dbReference type="Pfam" id="PF13649"/>
    </source>
</evidence>
<protein>
    <recommendedName>
        <fullName evidence="2">type I protein arginine methyltransferase</fullName>
        <ecNumber evidence="2">2.1.1.319</ecNumber>
    </recommendedName>
</protein>
<keyword evidence="9" id="KW-0862">Zinc</keyword>
<keyword evidence="18" id="KW-1185">Reference proteome</keyword>
<dbReference type="Gene3D" id="3.40.50.150">
    <property type="entry name" value="Vaccinia Virus protein VP39"/>
    <property type="match status" value="1"/>
</dbReference>
<dbReference type="EC" id="2.1.1.319" evidence="2"/>
<evidence type="ECO:0000256" key="9">
    <source>
        <dbReference type="ARBA" id="ARBA00022833"/>
    </source>
</evidence>
<dbReference type="Pfam" id="PF21137">
    <property type="entry name" value="ANM3_C2H2_Zf"/>
    <property type="match status" value="1"/>
</dbReference>
<dbReference type="PANTHER" id="PTHR11006">
    <property type="entry name" value="PROTEIN ARGININE N-METHYLTRANSFERASE"/>
    <property type="match status" value="1"/>
</dbReference>
<dbReference type="GO" id="GO:0005634">
    <property type="term" value="C:nucleus"/>
    <property type="evidence" value="ECO:0007669"/>
    <property type="project" value="TreeGrafter"/>
</dbReference>
<accession>A0A0C3S694</accession>
<keyword evidence="7" id="KW-0479">Metal-binding</keyword>
<dbReference type="Pfam" id="PF13649">
    <property type="entry name" value="Methyltransf_25"/>
    <property type="match status" value="1"/>
</dbReference>
<dbReference type="GO" id="GO:0005829">
    <property type="term" value="C:cytosol"/>
    <property type="evidence" value="ECO:0007669"/>
    <property type="project" value="UniProtKB-SubCell"/>
</dbReference>
<dbReference type="GO" id="GO:0008270">
    <property type="term" value="F:zinc ion binding"/>
    <property type="evidence" value="ECO:0007669"/>
    <property type="project" value="UniProtKB-KW"/>
</dbReference>
<dbReference type="InterPro" id="IPR055135">
    <property type="entry name" value="PRMT_dom"/>
</dbReference>
<evidence type="ECO:0000313" key="17">
    <source>
        <dbReference type="EMBL" id="KIP03985.1"/>
    </source>
</evidence>
<sequence length="589" mass="66108">MASFRLPGHNLDDVSNDVRIEEEESSSDGEDDTWEDWVSDSLAKQPCRSLFDDTVLPSAVEALEYDKKSHGFDLNEAYSRLALDTHQRIRLVNWIRKEKPSAADVKNITGKEGFLQVDQYLIPAIDDDPLLQLQSDDWSDDEEVAQSSERPSDLPSALKKIRALENALHKAQQDLVDYRGFVGDRLNLTGLAEALREPSASSSTHVGAPLRDDDSHYFQSYGENEIHAVMIQDKVRTATYASFILTTPELFKDAVVLDVGCGTGILSLFAARAGAKRVFAVDASDIAEKAEKIVKANGFDHIIKVIRGKVESIELPDDIKQVDIIISEWMGYALLYESMLDSVLHARDRFLKPDGVLAPSQTKMMFGLCDAAEIYKERVAFWGDIYGFDLTDMATDVYEDSIVDIVSPESMVSDPCVVKDLYIKDIATRQLDFSSSFKLVSTTERKTKIHAFVLYFDTFFAETGKPVPDDARAHIVREGDPILAEVWQLGGRRHITRRMSSGEYIKPYEPKTVSFTTGPQSVPTHWKQTLFLLREPILADEGTVVQGIFKCRKSDDNSRELDVEIHYSVKASGEDDQPSDVIVQTFKVR</sequence>
<gene>
    <name evidence="17" type="ORF">PHLGIDRAFT_110182</name>
</gene>
<evidence type="ECO:0000256" key="10">
    <source>
        <dbReference type="ARBA" id="ARBA00047384"/>
    </source>
</evidence>
<feature type="domain" description="Protein arginine N-methyltransferase" evidence="16">
    <location>
        <begin position="373"/>
        <end position="466"/>
    </location>
</feature>
<dbReference type="FunFam" id="3.40.50.150:FF:000003">
    <property type="entry name" value="Blast:Protein arginine N-methyltransferase 1"/>
    <property type="match status" value="1"/>
</dbReference>
<dbReference type="GO" id="GO:0035242">
    <property type="term" value="F:protein-arginine omega-N asymmetric methyltransferase activity"/>
    <property type="evidence" value="ECO:0007669"/>
    <property type="project" value="UniProtKB-EC"/>
</dbReference>
<keyword evidence="6 12" id="KW-0949">S-adenosyl-L-methionine</keyword>
<keyword evidence="4 12" id="KW-0489">Methyltransferase</keyword>
<dbReference type="Pfam" id="PF22528">
    <property type="entry name" value="PRMT_C"/>
    <property type="match status" value="2"/>
</dbReference>